<sequence>MKNTYYNGWILFLVLCFVNALLAFSFNYLFVSDILYYQTYGEQLALSRIDKMLELSKKWEWLGYVFIPIILFIRVVFTSLCLYIGIFFVQIDLKFSKLFKIALLAEFVYVLSGITKLVVFIFFKELSTLNDLQFIPFSLLNIFDKNAIDPLFVHPLGMLNIFNLVYFLVLAWLLKDLINEEKEKPTQNFGGALKLVVTSYGSGLLLWVVLGMFLTLNLS</sequence>
<dbReference type="EMBL" id="CP007451">
    <property type="protein sequence ID" value="AHW61643.1"/>
    <property type="molecule type" value="Genomic_DNA"/>
</dbReference>
<keyword evidence="1" id="KW-1133">Transmembrane helix</keyword>
<feature type="transmembrane region" description="Helical" evidence="1">
    <location>
        <begin position="152"/>
        <end position="174"/>
    </location>
</feature>
<gene>
    <name evidence="2" type="ORF">FH5T_05615</name>
    <name evidence="3" type="ORF">SAMN05444285_10844</name>
</gene>
<evidence type="ECO:0000313" key="4">
    <source>
        <dbReference type="Proteomes" id="UP000023772"/>
    </source>
</evidence>
<dbReference type="AlphaFoldDB" id="X5DFE5"/>
<keyword evidence="1" id="KW-0812">Transmembrane</keyword>
<keyword evidence="1" id="KW-0472">Membrane</keyword>
<evidence type="ECO:0000313" key="2">
    <source>
        <dbReference type="EMBL" id="AHW61643.1"/>
    </source>
</evidence>
<proteinExistence type="predicted"/>
<feature type="transmembrane region" description="Helical" evidence="1">
    <location>
        <begin position="195"/>
        <end position="216"/>
    </location>
</feature>
<evidence type="ECO:0000313" key="3">
    <source>
        <dbReference type="EMBL" id="SET22303.1"/>
    </source>
</evidence>
<feature type="transmembrane region" description="Helical" evidence="1">
    <location>
        <begin position="101"/>
        <end position="123"/>
    </location>
</feature>
<feature type="transmembrane region" description="Helical" evidence="1">
    <location>
        <begin position="61"/>
        <end position="89"/>
    </location>
</feature>
<dbReference type="eggNOG" id="ENOG5032RGZ">
    <property type="taxonomic scope" value="Bacteria"/>
</dbReference>
<protein>
    <recommendedName>
        <fullName evidence="6">Yip1 domain-containing protein</fullName>
    </recommendedName>
</protein>
<feature type="transmembrane region" description="Helical" evidence="1">
    <location>
        <begin position="9"/>
        <end position="30"/>
    </location>
</feature>
<dbReference type="OrthoDB" id="825516at2"/>
<reference evidence="2 4" key="1">
    <citation type="submission" date="2014-03" db="EMBL/GenBank/DDBJ databases">
        <title>Complete genome sequence of a deeply braunched marine Bacteroidia bacterium Draconibacterium orientale type strain FH5T.</title>
        <authorList>
            <person name="Li X."/>
            <person name="Wang X."/>
            <person name="Xie Z."/>
            <person name="Du Z."/>
            <person name="Chen G."/>
        </authorList>
    </citation>
    <scope>NUCLEOTIDE SEQUENCE [LARGE SCALE GENOMIC DNA]</scope>
    <source>
        <strain evidence="2 4">FH5</strain>
    </source>
</reference>
<reference evidence="3 5" key="2">
    <citation type="submission" date="2016-10" db="EMBL/GenBank/DDBJ databases">
        <authorList>
            <person name="de Groot N.N."/>
        </authorList>
    </citation>
    <scope>NUCLEOTIDE SEQUENCE [LARGE SCALE GENOMIC DNA]</scope>
    <source>
        <strain evidence="3 5">DSM 25947</strain>
    </source>
</reference>
<organism evidence="3 5">
    <name type="scientific">Draconibacterium orientale</name>
    <dbReference type="NCBI Taxonomy" id="1168034"/>
    <lineage>
        <taxon>Bacteria</taxon>
        <taxon>Pseudomonadati</taxon>
        <taxon>Bacteroidota</taxon>
        <taxon>Bacteroidia</taxon>
        <taxon>Marinilabiliales</taxon>
        <taxon>Prolixibacteraceae</taxon>
        <taxon>Draconibacterium</taxon>
    </lineage>
</organism>
<dbReference type="RefSeq" id="WP_038556531.1">
    <property type="nucleotide sequence ID" value="NZ_FOHT01000008.1"/>
</dbReference>
<evidence type="ECO:0000256" key="1">
    <source>
        <dbReference type="SAM" id="Phobius"/>
    </source>
</evidence>
<evidence type="ECO:0000313" key="5">
    <source>
        <dbReference type="Proteomes" id="UP000181981"/>
    </source>
</evidence>
<accession>X5DFE5</accession>
<dbReference type="KEGG" id="dori:FH5T_05615"/>
<evidence type="ECO:0008006" key="6">
    <source>
        <dbReference type="Google" id="ProtNLM"/>
    </source>
</evidence>
<name>X5DFE5_9BACT</name>
<dbReference type="STRING" id="1168034.FH5T_05615"/>
<dbReference type="HOGENOM" id="CLU_114108_0_0_10"/>
<dbReference type="Proteomes" id="UP000181981">
    <property type="component" value="Unassembled WGS sequence"/>
</dbReference>
<keyword evidence="4" id="KW-1185">Reference proteome</keyword>
<dbReference type="EMBL" id="FOHT01000008">
    <property type="protein sequence ID" value="SET22303.1"/>
    <property type="molecule type" value="Genomic_DNA"/>
</dbReference>
<dbReference type="Proteomes" id="UP000023772">
    <property type="component" value="Chromosome"/>
</dbReference>